<dbReference type="InterPro" id="IPR058533">
    <property type="entry name" value="Cation_efflux_TM"/>
</dbReference>
<accession>A0A7C5QKA5</accession>
<evidence type="ECO:0000256" key="7">
    <source>
        <dbReference type="ARBA" id="ARBA00023065"/>
    </source>
</evidence>
<feature type="domain" description="Cation efflux protein cytoplasmic" evidence="11">
    <location>
        <begin position="205"/>
        <end position="278"/>
    </location>
</feature>
<gene>
    <name evidence="12" type="ORF">ENJ61_01395</name>
</gene>
<keyword evidence="6 9" id="KW-1133">Transmembrane helix</keyword>
<name>A0A7C5QKA5_AQUAO</name>
<comment type="caution">
    <text evidence="12">The sequence shown here is derived from an EMBL/GenBank/DDBJ whole genome shotgun (WGS) entry which is preliminary data.</text>
</comment>
<dbReference type="InterPro" id="IPR036837">
    <property type="entry name" value="Cation_efflux_CTD_sf"/>
</dbReference>
<keyword evidence="5" id="KW-0864">Zinc transport</keyword>
<evidence type="ECO:0000256" key="2">
    <source>
        <dbReference type="ARBA" id="ARBA00008873"/>
    </source>
</evidence>
<feature type="transmembrane region" description="Helical" evidence="9">
    <location>
        <begin position="7"/>
        <end position="30"/>
    </location>
</feature>
<evidence type="ECO:0000256" key="5">
    <source>
        <dbReference type="ARBA" id="ARBA00022906"/>
    </source>
</evidence>
<dbReference type="Pfam" id="PF01545">
    <property type="entry name" value="Cation_efflux"/>
    <property type="match status" value="1"/>
</dbReference>
<keyword evidence="4 9" id="KW-0812">Transmembrane</keyword>
<dbReference type="Proteomes" id="UP000885792">
    <property type="component" value="Unassembled WGS sequence"/>
</dbReference>
<keyword evidence="8 9" id="KW-0472">Membrane</keyword>
<dbReference type="InterPro" id="IPR050681">
    <property type="entry name" value="CDF/SLC30A"/>
</dbReference>
<comment type="subcellular location">
    <subcellularLocation>
        <location evidence="1">Membrane</location>
        <topology evidence="1">Multi-pass membrane protein</topology>
    </subcellularLocation>
</comment>
<dbReference type="EMBL" id="DRNB01000046">
    <property type="protein sequence ID" value="HHJ63540.1"/>
    <property type="molecule type" value="Genomic_DNA"/>
</dbReference>
<comment type="similarity">
    <text evidence="2">Belongs to the cation diffusion facilitator (CDF) transporter (TC 2.A.4) family. SLC30A subfamily.</text>
</comment>
<feature type="transmembrane region" description="Helical" evidence="9">
    <location>
        <begin position="42"/>
        <end position="60"/>
    </location>
</feature>
<evidence type="ECO:0000256" key="8">
    <source>
        <dbReference type="ARBA" id="ARBA00023136"/>
    </source>
</evidence>
<dbReference type="NCBIfam" id="TIGR01297">
    <property type="entry name" value="CDF"/>
    <property type="match status" value="1"/>
</dbReference>
<keyword evidence="3" id="KW-0813">Transport</keyword>
<dbReference type="SUPFAM" id="SSF161111">
    <property type="entry name" value="Cation efflux protein transmembrane domain-like"/>
    <property type="match status" value="1"/>
</dbReference>
<keyword evidence="5" id="KW-0862">Zinc</keyword>
<feature type="transmembrane region" description="Helical" evidence="9">
    <location>
        <begin position="144"/>
        <end position="170"/>
    </location>
</feature>
<dbReference type="InterPro" id="IPR002524">
    <property type="entry name" value="Cation_efflux"/>
</dbReference>
<dbReference type="Pfam" id="PF16916">
    <property type="entry name" value="ZT_dimer"/>
    <property type="match status" value="1"/>
</dbReference>
<evidence type="ECO:0000313" key="12">
    <source>
        <dbReference type="EMBL" id="HHJ63540.1"/>
    </source>
</evidence>
<dbReference type="GO" id="GO:0005886">
    <property type="term" value="C:plasma membrane"/>
    <property type="evidence" value="ECO:0007669"/>
    <property type="project" value="TreeGrafter"/>
</dbReference>
<protein>
    <submittedName>
        <fullName evidence="12">Cation transporter</fullName>
    </submittedName>
</protein>
<evidence type="ECO:0000256" key="6">
    <source>
        <dbReference type="ARBA" id="ARBA00022989"/>
    </source>
</evidence>
<proteinExistence type="inferred from homology"/>
<evidence type="ECO:0000259" key="10">
    <source>
        <dbReference type="Pfam" id="PF01545"/>
    </source>
</evidence>
<dbReference type="GO" id="GO:0005385">
    <property type="term" value="F:zinc ion transmembrane transporter activity"/>
    <property type="evidence" value="ECO:0007669"/>
    <property type="project" value="TreeGrafter"/>
</dbReference>
<dbReference type="SUPFAM" id="SSF160240">
    <property type="entry name" value="Cation efflux protein cytoplasmic domain-like"/>
    <property type="match status" value="1"/>
</dbReference>
<evidence type="ECO:0000256" key="9">
    <source>
        <dbReference type="SAM" id="Phobius"/>
    </source>
</evidence>
<feature type="transmembrane region" description="Helical" evidence="9">
    <location>
        <begin position="72"/>
        <end position="96"/>
    </location>
</feature>
<dbReference type="PANTHER" id="PTHR11562">
    <property type="entry name" value="CATION EFFLUX PROTEIN/ ZINC TRANSPORTER"/>
    <property type="match status" value="1"/>
</dbReference>
<reference evidence="12" key="1">
    <citation type="journal article" date="2020" name="mSystems">
        <title>Genome- and Community-Level Interaction Insights into Carbon Utilization and Element Cycling Functions of Hydrothermarchaeota in Hydrothermal Sediment.</title>
        <authorList>
            <person name="Zhou Z."/>
            <person name="Liu Y."/>
            <person name="Xu W."/>
            <person name="Pan J."/>
            <person name="Luo Z.H."/>
            <person name="Li M."/>
        </authorList>
    </citation>
    <scope>NUCLEOTIDE SEQUENCE [LARGE SCALE GENOMIC DNA]</scope>
    <source>
        <strain evidence="12">HyVt-501</strain>
    </source>
</reference>
<evidence type="ECO:0000256" key="4">
    <source>
        <dbReference type="ARBA" id="ARBA00022692"/>
    </source>
</evidence>
<feature type="transmembrane region" description="Helical" evidence="9">
    <location>
        <begin position="176"/>
        <end position="193"/>
    </location>
</feature>
<dbReference type="PANTHER" id="PTHR11562:SF17">
    <property type="entry name" value="RE54080P-RELATED"/>
    <property type="match status" value="1"/>
</dbReference>
<evidence type="ECO:0000259" key="11">
    <source>
        <dbReference type="Pfam" id="PF16916"/>
    </source>
</evidence>
<feature type="transmembrane region" description="Helical" evidence="9">
    <location>
        <begin position="108"/>
        <end position="132"/>
    </location>
</feature>
<feature type="domain" description="Cation efflux protein transmembrane" evidence="10">
    <location>
        <begin position="10"/>
        <end position="201"/>
    </location>
</feature>
<keyword evidence="7" id="KW-0406">Ion transport</keyword>
<dbReference type="Gene3D" id="1.20.1510.10">
    <property type="entry name" value="Cation efflux protein transmembrane domain"/>
    <property type="match status" value="1"/>
</dbReference>
<dbReference type="InterPro" id="IPR027470">
    <property type="entry name" value="Cation_efflux_CTD"/>
</dbReference>
<organism evidence="12">
    <name type="scientific">Aquifex aeolicus</name>
    <dbReference type="NCBI Taxonomy" id="63363"/>
    <lineage>
        <taxon>Bacteria</taxon>
        <taxon>Pseudomonadati</taxon>
        <taxon>Aquificota</taxon>
        <taxon>Aquificia</taxon>
        <taxon>Aquificales</taxon>
        <taxon>Aquificaceae</taxon>
        <taxon>Aquifex</taxon>
    </lineage>
</organism>
<sequence length="301" mass="32581">MDRGNNLKILTVSFLLIFSFAFVELIGGFLTNSLALLSDAGHMFTDSVSLLIALIAQFLVQKAGGRRMTYGLYRLEVLAALANGVFLLGLIGYIAYEAVQRFMSPEKVLGPQMLLIATAGLVINLVVGYILFRSSGENINIKAAFLHVVTDTLGSVSAILAGLAVTFWNFHLADPMLSVAISLLILPGAYSVIKSSVSVLLELAPPAIDLDRVEGEIRSVEGVVDVHDLHIWSITPGNVLLTAHVVVSDVSACNDVLRSIKNIADSYGINHTTIQIEKEGFLCPPSCPILRESEHPKHHHR</sequence>
<evidence type="ECO:0000256" key="3">
    <source>
        <dbReference type="ARBA" id="ARBA00022448"/>
    </source>
</evidence>
<evidence type="ECO:0000256" key="1">
    <source>
        <dbReference type="ARBA" id="ARBA00004141"/>
    </source>
</evidence>
<dbReference type="InterPro" id="IPR027469">
    <property type="entry name" value="Cation_efflux_TMD_sf"/>
</dbReference>
<dbReference type="AlphaFoldDB" id="A0A7C5QKA5"/>